<proteinExistence type="predicted"/>
<sequence length="120" mass="12997">MYEGSIPLENFLDTMNRLQADFERRLGGIERKALPTPLTHVHSQERSSSSPWTPENGYRPLGIEAIWTASRTPSDDHSSGLSRPSSPGTPGTPGSPGSPSRPQKRPSPHAWGTPADCPPD</sequence>
<dbReference type="RefSeq" id="WP_326707133.1">
    <property type="nucleotide sequence ID" value="NZ_CP109083.1"/>
</dbReference>
<evidence type="ECO:0000313" key="3">
    <source>
        <dbReference type="Proteomes" id="UP001356428"/>
    </source>
</evidence>
<dbReference type="Proteomes" id="UP001356428">
    <property type="component" value="Chromosome"/>
</dbReference>
<evidence type="ECO:0000256" key="1">
    <source>
        <dbReference type="SAM" id="MobiDB-lite"/>
    </source>
</evidence>
<accession>A0ABZ1EQ36</accession>
<keyword evidence="3" id="KW-1185">Reference proteome</keyword>
<reference evidence="2 3" key="1">
    <citation type="submission" date="2022-10" db="EMBL/GenBank/DDBJ databases">
        <title>The complete genomes of actinobacterial strains from the NBC collection.</title>
        <authorList>
            <person name="Joergensen T.S."/>
            <person name="Alvarez Arevalo M."/>
            <person name="Sterndorff E.B."/>
            <person name="Faurdal D."/>
            <person name="Vuksanovic O."/>
            <person name="Mourched A.-S."/>
            <person name="Charusanti P."/>
            <person name="Shaw S."/>
            <person name="Blin K."/>
            <person name="Weber T."/>
        </authorList>
    </citation>
    <scope>NUCLEOTIDE SEQUENCE [LARGE SCALE GENOMIC DNA]</scope>
    <source>
        <strain evidence="2 3">NBC 01792</strain>
    </source>
</reference>
<evidence type="ECO:0000313" key="2">
    <source>
        <dbReference type="EMBL" id="WSB06230.1"/>
    </source>
</evidence>
<name>A0ABZ1EQ36_9ACTN</name>
<gene>
    <name evidence="2" type="ORF">OG849_02805</name>
</gene>
<protein>
    <submittedName>
        <fullName evidence="2">Uncharacterized protein</fullName>
    </submittedName>
</protein>
<feature type="compositionally biased region" description="Low complexity" evidence="1">
    <location>
        <begin position="79"/>
        <end position="89"/>
    </location>
</feature>
<organism evidence="2 3">
    <name type="scientific">Streptomyces cyaneofuscatus</name>
    <dbReference type="NCBI Taxonomy" id="66883"/>
    <lineage>
        <taxon>Bacteria</taxon>
        <taxon>Bacillati</taxon>
        <taxon>Actinomycetota</taxon>
        <taxon>Actinomycetes</taxon>
        <taxon>Kitasatosporales</taxon>
        <taxon>Streptomycetaceae</taxon>
        <taxon>Streptomyces</taxon>
    </lineage>
</organism>
<feature type="region of interest" description="Disordered" evidence="1">
    <location>
        <begin position="33"/>
        <end position="120"/>
    </location>
</feature>
<dbReference type="EMBL" id="CP109083">
    <property type="protein sequence ID" value="WSB06230.1"/>
    <property type="molecule type" value="Genomic_DNA"/>
</dbReference>